<evidence type="ECO:0000313" key="3">
    <source>
        <dbReference type="Proteomes" id="UP001163046"/>
    </source>
</evidence>
<evidence type="ECO:0000313" key="2">
    <source>
        <dbReference type="EMBL" id="KAJ7339476.1"/>
    </source>
</evidence>
<dbReference type="AlphaFoldDB" id="A0A9W9YFD0"/>
<proteinExistence type="predicted"/>
<keyword evidence="3" id="KW-1185">Reference proteome</keyword>
<dbReference type="OrthoDB" id="5951344at2759"/>
<organism evidence="2 3">
    <name type="scientific">Desmophyllum pertusum</name>
    <dbReference type="NCBI Taxonomy" id="174260"/>
    <lineage>
        <taxon>Eukaryota</taxon>
        <taxon>Metazoa</taxon>
        <taxon>Cnidaria</taxon>
        <taxon>Anthozoa</taxon>
        <taxon>Hexacorallia</taxon>
        <taxon>Scleractinia</taxon>
        <taxon>Caryophylliina</taxon>
        <taxon>Caryophylliidae</taxon>
        <taxon>Desmophyllum</taxon>
    </lineage>
</organism>
<reference evidence="2" key="1">
    <citation type="submission" date="2023-01" db="EMBL/GenBank/DDBJ databases">
        <title>Genome assembly of the deep-sea coral Lophelia pertusa.</title>
        <authorList>
            <person name="Herrera S."/>
            <person name="Cordes E."/>
        </authorList>
    </citation>
    <scope>NUCLEOTIDE SEQUENCE</scope>
    <source>
        <strain evidence="2">USNM1676648</strain>
        <tissue evidence="2">Polyp</tissue>
    </source>
</reference>
<sequence length="443" mass="49404">MASTTSFSCAHTDALQSFSDPSSAKNMTHEDIAMYKCDNSTRDLLLGINPPQDFRHVVQISEHCYAVFTVPSTVNPTGYCHIHRQQAGHWLCSNQTCNKKTGNSKQIKSKKICLHQHVLFCILKLSLPDIPKGVQVPSTSSSSSDVATTVQSSFLNPEHSSTSSATPSVSRMSTIQLNLRRSIPYPVPQEFFRAHWNHNLQNWPDCFVPHSSHCDVCGSALTAAQRHPGQGQNDPSYIVMPCSFRLVEIKVKFCTNKNCKAMHQVWPVEQGLFNISDKLLVALELLVQWRELFKRGVPLTVVVESSLAVWVKCGQLQVTGNECKYMTGLFYNGFYAFELLSNRCLDSVICGICGVVGHAYFGDGNEKNCCSIDAVDYQQQEKVSGDAEQLPSLEEFLGHLKSIFVERVSYTTSLQDNTIKAARVPPIIAPRMRADQIFNTKME</sequence>
<name>A0A9W9YFD0_9CNID</name>
<comment type="caution">
    <text evidence="2">The sequence shown here is derived from an EMBL/GenBank/DDBJ whole genome shotgun (WGS) entry which is preliminary data.</text>
</comment>
<dbReference type="Pfam" id="PF18717">
    <property type="entry name" value="CxC4"/>
    <property type="match status" value="1"/>
</dbReference>
<dbReference type="PANTHER" id="PTHR17609">
    <property type="entry name" value="HMG DOMAIN-CONTAINING PROTEIN 3"/>
    <property type="match status" value="1"/>
</dbReference>
<accession>A0A9W9YFD0</accession>
<evidence type="ECO:0000259" key="1">
    <source>
        <dbReference type="Pfam" id="PF18717"/>
    </source>
</evidence>
<dbReference type="InterPro" id="IPR040648">
    <property type="entry name" value="HMGXB3_CxC4"/>
</dbReference>
<feature type="domain" description="HMG" evidence="1">
    <location>
        <begin position="201"/>
        <end position="295"/>
    </location>
</feature>
<protein>
    <submittedName>
        <fullName evidence="2">High mobility group</fullName>
    </submittedName>
</protein>
<dbReference type="PANTHER" id="PTHR17609:SF2">
    <property type="entry name" value="HMG DOMAIN-CONTAINING PROTEIN 3"/>
    <property type="match status" value="1"/>
</dbReference>
<dbReference type="InterPro" id="IPR039598">
    <property type="entry name" value="HMGXB3"/>
</dbReference>
<gene>
    <name evidence="2" type="primary">HMGXB3_2</name>
    <name evidence="2" type="ORF">OS493_005874</name>
</gene>
<dbReference type="Proteomes" id="UP001163046">
    <property type="component" value="Unassembled WGS sequence"/>
</dbReference>
<dbReference type="EMBL" id="MU827779">
    <property type="protein sequence ID" value="KAJ7339476.1"/>
    <property type="molecule type" value="Genomic_DNA"/>
</dbReference>